<dbReference type="Pfam" id="PF00082">
    <property type="entry name" value="Peptidase_S8"/>
    <property type="match status" value="1"/>
</dbReference>
<keyword evidence="2 5" id="KW-0645">Protease</keyword>
<dbReference type="PROSITE" id="PS51318">
    <property type="entry name" value="TAT"/>
    <property type="match status" value="1"/>
</dbReference>
<dbReference type="GO" id="GO:0004252">
    <property type="term" value="F:serine-type endopeptidase activity"/>
    <property type="evidence" value="ECO:0007669"/>
    <property type="project" value="UniProtKB-UniRule"/>
</dbReference>
<dbReference type="InterPro" id="IPR023828">
    <property type="entry name" value="Peptidase_S8_Ser-AS"/>
</dbReference>
<dbReference type="CDD" id="cd05561">
    <property type="entry name" value="Peptidases_S8_4"/>
    <property type="match status" value="1"/>
</dbReference>
<dbReference type="KEGG" id="abaw:D5400_08475"/>
<dbReference type="InterPro" id="IPR000209">
    <property type="entry name" value="Peptidase_S8/S53_dom"/>
</dbReference>
<dbReference type="SUPFAM" id="SSF52743">
    <property type="entry name" value="Subtilisin-like"/>
    <property type="match status" value="1"/>
</dbReference>
<feature type="active site" description="Charge relay system" evidence="5">
    <location>
        <position position="172"/>
    </location>
</feature>
<evidence type="ECO:0000313" key="9">
    <source>
        <dbReference type="EMBL" id="AZN71297.1"/>
    </source>
</evidence>
<dbReference type="InterPro" id="IPR006311">
    <property type="entry name" value="TAT_signal"/>
</dbReference>
<feature type="active site" description="Charge relay system" evidence="5">
    <location>
        <position position="204"/>
    </location>
</feature>
<evidence type="ECO:0000256" key="5">
    <source>
        <dbReference type="PROSITE-ProRule" id="PRU01240"/>
    </source>
</evidence>
<dbReference type="Gene3D" id="3.40.50.200">
    <property type="entry name" value="Peptidase S8/S53 domain"/>
    <property type="match status" value="1"/>
</dbReference>
<dbReference type="InterPro" id="IPR036852">
    <property type="entry name" value="Peptidase_S8/S53_dom_sf"/>
</dbReference>
<dbReference type="PROSITE" id="PS51892">
    <property type="entry name" value="SUBTILASE"/>
    <property type="match status" value="1"/>
</dbReference>
<feature type="domain" description="Peptidase S8/S53" evidence="8">
    <location>
        <begin position="165"/>
        <end position="408"/>
    </location>
</feature>
<keyword evidence="7" id="KW-0732">Signal</keyword>
<accession>A0A3Q8XQ53</accession>
<dbReference type="Proteomes" id="UP000268192">
    <property type="component" value="Chromosome"/>
</dbReference>
<dbReference type="InterPro" id="IPR050131">
    <property type="entry name" value="Peptidase_S8_subtilisin-like"/>
</dbReference>
<dbReference type="InterPro" id="IPR015500">
    <property type="entry name" value="Peptidase_S8_subtilisin-rel"/>
</dbReference>
<reference evidence="9 10" key="1">
    <citation type="submission" date="2018-09" db="EMBL/GenBank/DDBJ databases">
        <title>Marinorhizobium profundi gen. nov., sp. nov., isolated from a deep-sea sediment sample from the New Britain Trench and proposal of Marinorhizobiaceae fam. nov. in the order Rhizobiales of the class Alphaproteobacteria.</title>
        <authorList>
            <person name="Cao J."/>
        </authorList>
    </citation>
    <scope>NUCLEOTIDE SEQUENCE [LARGE SCALE GENOMIC DNA]</scope>
    <source>
        <strain evidence="9 10">WS11</strain>
    </source>
</reference>
<dbReference type="AlphaFoldDB" id="A0A3Q8XQ53"/>
<protein>
    <submittedName>
        <fullName evidence="9">Protease</fullName>
    </submittedName>
</protein>
<organism evidence="9 10">
    <name type="scientific">Georhizobium profundi</name>
    <dbReference type="NCBI Taxonomy" id="2341112"/>
    <lineage>
        <taxon>Bacteria</taxon>
        <taxon>Pseudomonadati</taxon>
        <taxon>Pseudomonadota</taxon>
        <taxon>Alphaproteobacteria</taxon>
        <taxon>Hyphomicrobiales</taxon>
        <taxon>Rhizobiaceae</taxon>
        <taxon>Georhizobium</taxon>
    </lineage>
</organism>
<evidence type="ECO:0000256" key="7">
    <source>
        <dbReference type="SAM" id="SignalP"/>
    </source>
</evidence>
<evidence type="ECO:0000256" key="4">
    <source>
        <dbReference type="ARBA" id="ARBA00022825"/>
    </source>
</evidence>
<feature type="chain" id="PRO_5018744875" evidence="7">
    <location>
        <begin position="31"/>
        <end position="417"/>
    </location>
</feature>
<evidence type="ECO:0000256" key="6">
    <source>
        <dbReference type="SAM" id="MobiDB-lite"/>
    </source>
</evidence>
<proteinExistence type="inferred from homology"/>
<dbReference type="PROSITE" id="PS00138">
    <property type="entry name" value="SUBTILASE_SER"/>
    <property type="match status" value="1"/>
</dbReference>
<dbReference type="RefSeq" id="WP_126009488.1">
    <property type="nucleotide sequence ID" value="NZ_CP032509.1"/>
</dbReference>
<evidence type="ECO:0000256" key="1">
    <source>
        <dbReference type="ARBA" id="ARBA00011073"/>
    </source>
</evidence>
<sequence>MTSSPSSRSQRLTRRMVLRRMGLAASAVYAAPLLTGVTRARASDGSAGSAGSGSGSGVVSRPTPPRPEIVVATPDAGGLDLIAAQGYALIERAAIGIVTLELGRFTLPPNRTVAQAEAEISGLVPGAIFDLNHLYVPGELACADGDCQAFQLIGWTDDARACPAGVTIGMIDTTVNAEHAALAGVELKKVPVLAADRATGSAVHGTAIAILLAGGSDTRTPGLLSGVRLVAAEAFHRATDGEDRADTFDIARAIDQLVQQDVSVINMSFAGPANGVLERVTAAATERGVILVAAAGNAGPRSEPLYPAAYEGVVAVTAVDGERRIYRRAVNGPHIDFAGPGVQLWTAASVSGGRFRSGTSYAAPFVSAALAVARAREPETPSAQLVSALAAQAADLGAPGRDEVFGWGLVQTEGICR</sequence>
<dbReference type="EMBL" id="CP032509">
    <property type="protein sequence ID" value="AZN71297.1"/>
    <property type="molecule type" value="Genomic_DNA"/>
</dbReference>
<keyword evidence="10" id="KW-1185">Reference proteome</keyword>
<dbReference type="PANTHER" id="PTHR43806:SF11">
    <property type="entry name" value="CEREVISIN-RELATED"/>
    <property type="match status" value="1"/>
</dbReference>
<gene>
    <name evidence="9" type="ORF">D5400_08475</name>
</gene>
<feature type="region of interest" description="Disordered" evidence="6">
    <location>
        <begin position="42"/>
        <end position="68"/>
    </location>
</feature>
<evidence type="ECO:0000259" key="8">
    <source>
        <dbReference type="Pfam" id="PF00082"/>
    </source>
</evidence>
<evidence type="ECO:0000256" key="3">
    <source>
        <dbReference type="ARBA" id="ARBA00022801"/>
    </source>
</evidence>
<feature type="active site" description="Charge relay system" evidence="5">
    <location>
        <position position="360"/>
    </location>
</feature>
<dbReference type="PANTHER" id="PTHR43806">
    <property type="entry name" value="PEPTIDASE S8"/>
    <property type="match status" value="1"/>
</dbReference>
<keyword evidence="4 5" id="KW-0720">Serine protease</keyword>
<dbReference type="PRINTS" id="PR00723">
    <property type="entry name" value="SUBTILISIN"/>
</dbReference>
<dbReference type="OrthoDB" id="5405281at2"/>
<comment type="similarity">
    <text evidence="1 5">Belongs to the peptidase S8 family.</text>
</comment>
<name>A0A3Q8XQ53_9HYPH</name>
<evidence type="ECO:0000313" key="10">
    <source>
        <dbReference type="Proteomes" id="UP000268192"/>
    </source>
</evidence>
<feature type="signal peptide" evidence="7">
    <location>
        <begin position="1"/>
        <end position="30"/>
    </location>
</feature>
<evidence type="ECO:0000256" key="2">
    <source>
        <dbReference type="ARBA" id="ARBA00022670"/>
    </source>
</evidence>
<keyword evidence="3 5" id="KW-0378">Hydrolase</keyword>
<dbReference type="GO" id="GO:0006508">
    <property type="term" value="P:proteolysis"/>
    <property type="evidence" value="ECO:0007669"/>
    <property type="project" value="UniProtKB-KW"/>
</dbReference>